<keyword evidence="1" id="KW-1133">Transmembrane helix</keyword>
<evidence type="ECO:0000256" key="1">
    <source>
        <dbReference type="SAM" id="Phobius"/>
    </source>
</evidence>
<dbReference type="Proteomes" id="UP000239241">
    <property type="component" value="Unassembled WGS sequence"/>
</dbReference>
<feature type="transmembrane region" description="Helical" evidence="1">
    <location>
        <begin position="52"/>
        <end position="72"/>
    </location>
</feature>
<organism evidence="2 3">
    <name type="scientific">Clavibacter michiganensis</name>
    <dbReference type="NCBI Taxonomy" id="28447"/>
    <lineage>
        <taxon>Bacteria</taxon>
        <taxon>Bacillati</taxon>
        <taxon>Actinomycetota</taxon>
        <taxon>Actinomycetes</taxon>
        <taxon>Micrococcales</taxon>
        <taxon>Microbacteriaceae</taxon>
        <taxon>Clavibacter</taxon>
    </lineage>
</organism>
<dbReference type="EMBL" id="PSXY01000002">
    <property type="protein sequence ID" value="PPF70992.1"/>
    <property type="molecule type" value="Genomic_DNA"/>
</dbReference>
<keyword evidence="1" id="KW-0472">Membrane</keyword>
<accession>A0A2S5VXF7</accession>
<name>A0A2S5VXF7_9MICO</name>
<proteinExistence type="predicted"/>
<evidence type="ECO:0000313" key="2">
    <source>
        <dbReference type="EMBL" id="PPF70992.1"/>
    </source>
</evidence>
<dbReference type="AlphaFoldDB" id="A0A2S5VXF7"/>
<comment type="caution">
    <text evidence="2">The sequence shown here is derived from an EMBL/GenBank/DDBJ whole genome shotgun (WGS) entry which is preliminary data.</text>
</comment>
<sequence>MDELTLLRSMSEHATEPGDIPVARSRAALFERIQEEATPAITSARPRPRRQAWRWTAGVALTAGVLAAALVVTDVVGIGGGTGGAEPAAAAVLHEAALQAVTVSDPVVLPGQYLRIQTDAVTGAGIDDVNYLTRSASELYVPADRDDAWVWVRPLGTFYEAFTPEARALGEADAAARAADPASGMELLRAKGGRFYGSDPPVAGPEGYDSLPRDPRSLLDHIYDATAGTGPSPDGEALVYIADKLRQGTVPADLRAALFEAAALVPGVSITEEQATLDGRTGVAIGRDEAGTDQRQDIIIDPSTGQVIGERHVQLVDGVYPAGTAVSWTAVTTTVVDSAPEGGTPNGYFDEQGCDALGDGQFQC</sequence>
<dbReference type="RefSeq" id="WP_104289292.1">
    <property type="nucleotide sequence ID" value="NZ_PSXY01000002.1"/>
</dbReference>
<dbReference type="NCBIfam" id="NF038083">
    <property type="entry name" value="CU044_5270_fam"/>
    <property type="match status" value="1"/>
</dbReference>
<protein>
    <submittedName>
        <fullName evidence="2">Uncharacterized protein</fullName>
    </submittedName>
</protein>
<reference evidence="2 3" key="1">
    <citation type="submission" date="2018-02" db="EMBL/GenBank/DDBJ databases">
        <title>Bacteriophage NCPPB3778 and a type I-E CRISPR drive the evolution of the US Biological Select Agent, Rathayibacter toxicus.</title>
        <authorList>
            <person name="Davis E.W.II."/>
            <person name="Tabima J.F."/>
            <person name="Weisberg A.J."/>
            <person name="Lopes L.D."/>
            <person name="Wiseman M.S."/>
            <person name="Wiseman M.S."/>
            <person name="Pupko T."/>
            <person name="Belcher M.S."/>
            <person name="Sechler A.J."/>
            <person name="Tancos M.A."/>
            <person name="Schroeder B.K."/>
            <person name="Murray T.D."/>
            <person name="Luster D.G."/>
            <person name="Schneider W.L."/>
            <person name="Rogers E."/>
            <person name="Andreote F.D."/>
            <person name="Grunwald N.J."/>
            <person name="Putnam M.L."/>
            <person name="Chang J.H."/>
        </authorList>
    </citation>
    <scope>NUCLEOTIDE SEQUENCE [LARGE SCALE GENOMIC DNA]</scope>
    <source>
        <strain evidence="2 3">AY1B3</strain>
    </source>
</reference>
<gene>
    <name evidence="2" type="ORF">C5E16_01720</name>
</gene>
<dbReference type="InterPro" id="IPR047789">
    <property type="entry name" value="CU044_5270-like"/>
</dbReference>
<evidence type="ECO:0000313" key="3">
    <source>
        <dbReference type="Proteomes" id="UP000239241"/>
    </source>
</evidence>
<keyword evidence="1" id="KW-0812">Transmembrane</keyword>